<dbReference type="Proteomes" id="UP001278500">
    <property type="component" value="Unassembled WGS sequence"/>
</dbReference>
<dbReference type="EMBL" id="JAUEPP010000005">
    <property type="protein sequence ID" value="KAK3342924.1"/>
    <property type="molecule type" value="Genomic_DNA"/>
</dbReference>
<feature type="chain" id="PRO_5042088468" description="Secreted protein" evidence="2">
    <location>
        <begin position="31"/>
        <end position="215"/>
    </location>
</feature>
<evidence type="ECO:0000313" key="4">
    <source>
        <dbReference type="Proteomes" id="UP001278500"/>
    </source>
</evidence>
<reference evidence="3" key="2">
    <citation type="submission" date="2023-06" db="EMBL/GenBank/DDBJ databases">
        <authorList>
            <consortium name="Lawrence Berkeley National Laboratory"/>
            <person name="Haridas S."/>
            <person name="Hensen N."/>
            <person name="Bonometti L."/>
            <person name="Westerberg I."/>
            <person name="Brannstrom I.O."/>
            <person name="Guillou S."/>
            <person name="Cros-Aarteil S."/>
            <person name="Calhoun S."/>
            <person name="Kuo A."/>
            <person name="Mondo S."/>
            <person name="Pangilinan J."/>
            <person name="Riley R."/>
            <person name="Labutti K."/>
            <person name="Andreopoulos B."/>
            <person name="Lipzen A."/>
            <person name="Chen C."/>
            <person name="Yanf M."/>
            <person name="Daum C."/>
            <person name="Ng V."/>
            <person name="Clum A."/>
            <person name="Steindorff A."/>
            <person name="Ohm R."/>
            <person name="Martin F."/>
            <person name="Silar P."/>
            <person name="Natvig D."/>
            <person name="Lalanne C."/>
            <person name="Gautier V."/>
            <person name="Ament-Velasquez S.L."/>
            <person name="Kruys A."/>
            <person name="Hutchinson M.I."/>
            <person name="Powell A.J."/>
            <person name="Barry K."/>
            <person name="Miller A.N."/>
            <person name="Grigoriev I.V."/>
            <person name="Debuchy R."/>
            <person name="Gladieux P."/>
            <person name="Thoren M.H."/>
            <person name="Johannesson H."/>
        </authorList>
    </citation>
    <scope>NUCLEOTIDE SEQUENCE</scope>
    <source>
        <strain evidence="3">CBS 560.94</strain>
    </source>
</reference>
<dbReference type="AlphaFoldDB" id="A0AAE0MQN1"/>
<evidence type="ECO:0000256" key="2">
    <source>
        <dbReference type="SAM" id="SignalP"/>
    </source>
</evidence>
<keyword evidence="4" id="KW-1185">Reference proteome</keyword>
<sequence>MPTIHCLRQRHMALLAYFLLFVAIITCLSAGGTEGPICRSMVSLKKEEKGETSPVRVYPATRNSQSLCVFLPTHLTSGLQICFWPVSSCQTRRRCTGKASSPGLGRRGGPWPTGSPAYRTFEFQTMGRQLYSGVKKSAQKPMSRNKAQDTRCHGGLNPENPAERKSGRCMSWALLGRCHQDTHRHPQRCINDTYTGVHVNLRLTCKRTSHKSICG</sequence>
<evidence type="ECO:0008006" key="5">
    <source>
        <dbReference type="Google" id="ProtNLM"/>
    </source>
</evidence>
<accession>A0AAE0MQN1</accession>
<organism evidence="3 4">
    <name type="scientific">Neurospora tetraspora</name>
    <dbReference type="NCBI Taxonomy" id="94610"/>
    <lineage>
        <taxon>Eukaryota</taxon>
        <taxon>Fungi</taxon>
        <taxon>Dikarya</taxon>
        <taxon>Ascomycota</taxon>
        <taxon>Pezizomycotina</taxon>
        <taxon>Sordariomycetes</taxon>
        <taxon>Sordariomycetidae</taxon>
        <taxon>Sordariales</taxon>
        <taxon>Sordariaceae</taxon>
        <taxon>Neurospora</taxon>
    </lineage>
</organism>
<protein>
    <recommendedName>
        <fullName evidence="5">Secreted protein</fullName>
    </recommendedName>
</protein>
<feature type="signal peptide" evidence="2">
    <location>
        <begin position="1"/>
        <end position="30"/>
    </location>
</feature>
<dbReference type="GeneID" id="87859385"/>
<gene>
    <name evidence="3" type="ORF">B0H65DRAFT_234149</name>
</gene>
<comment type="caution">
    <text evidence="3">The sequence shown here is derived from an EMBL/GenBank/DDBJ whole genome shotgun (WGS) entry which is preliminary data.</text>
</comment>
<name>A0AAE0MQN1_9PEZI</name>
<proteinExistence type="predicted"/>
<evidence type="ECO:0000313" key="3">
    <source>
        <dbReference type="EMBL" id="KAK3342924.1"/>
    </source>
</evidence>
<keyword evidence="2" id="KW-0732">Signal</keyword>
<evidence type="ECO:0000256" key="1">
    <source>
        <dbReference type="SAM" id="MobiDB-lite"/>
    </source>
</evidence>
<reference evidence="3" key="1">
    <citation type="journal article" date="2023" name="Mol. Phylogenet. Evol.">
        <title>Genome-scale phylogeny and comparative genomics of the fungal order Sordariales.</title>
        <authorList>
            <person name="Hensen N."/>
            <person name="Bonometti L."/>
            <person name="Westerberg I."/>
            <person name="Brannstrom I.O."/>
            <person name="Guillou S."/>
            <person name="Cros-Aarteil S."/>
            <person name="Calhoun S."/>
            <person name="Haridas S."/>
            <person name="Kuo A."/>
            <person name="Mondo S."/>
            <person name="Pangilinan J."/>
            <person name="Riley R."/>
            <person name="LaButti K."/>
            <person name="Andreopoulos B."/>
            <person name="Lipzen A."/>
            <person name="Chen C."/>
            <person name="Yan M."/>
            <person name="Daum C."/>
            <person name="Ng V."/>
            <person name="Clum A."/>
            <person name="Steindorff A."/>
            <person name="Ohm R.A."/>
            <person name="Martin F."/>
            <person name="Silar P."/>
            <person name="Natvig D.O."/>
            <person name="Lalanne C."/>
            <person name="Gautier V."/>
            <person name="Ament-Velasquez S.L."/>
            <person name="Kruys A."/>
            <person name="Hutchinson M.I."/>
            <person name="Powell A.J."/>
            <person name="Barry K."/>
            <person name="Miller A.N."/>
            <person name="Grigoriev I.V."/>
            <person name="Debuchy R."/>
            <person name="Gladieux P."/>
            <person name="Hiltunen Thoren M."/>
            <person name="Johannesson H."/>
        </authorList>
    </citation>
    <scope>NUCLEOTIDE SEQUENCE</scope>
    <source>
        <strain evidence="3">CBS 560.94</strain>
    </source>
</reference>
<feature type="region of interest" description="Disordered" evidence="1">
    <location>
        <begin position="136"/>
        <end position="164"/>
    </location>
</feature>
<dbReference type="RefSeq" id="XP_062680717.1">
    <property type="nucleotide sequence ID" value="XM_062822231.1"/>
</dbReference>